<comment type="caution">
    <text evidence="4">The sequence shown here is derived from an EMBL/GenBank/DDBJ whole genome shotgun (WGS) entry which is preliminary data.</text>
</comment>
<dbReference type="OrthoDB" id="66025at2"/>
<dbReference type="EMBL" id="AZDA01000017">
    <property type="protein sequence ID" value="KRK40299.1"/>
    <property type="molecule type" value="Genomic_DNA"/>
</dbReference>
<comment type="similarity">
    <text evidence="1">Belongs to the bacterial solute-binding protein 8 family.</text>
</comment>
<dbReference type="CDD" id="cd01142">
    <property type="entry name" value="TroA_e"/>
    <property type="match status" value="1"/>
</dbReference>
<dbReference type="SUPFAM" id="SSF53807">
    <property type="entry name" value="Helical backbone' metal receptor"/>
    <property type="match status" value="1"/>
</dbReference>
<reference evidence="4 5" key="1">
    <citation type="journal article" date="2015" name="Genome Announc.">
        <title>Expanding the biotechnology potential of lactobacilli through comparative genomics of 213 strains and associated genera.</title>
        <authorList>
            <person name="Sun Z."/>
            <person name="Harris H.M."/>
            <person name="McCann A."/>
            <person name="Guo C."/>
            <person name="Argimon S."/>
            <person name="Zhang W."/>
            <person name="Yang X."/>
            <person name="Jeffery I.B."/>
            <person name="Cooney J.C."/>
            <person name="Kagawa T.F."/>
            <person name="Liu W."/>
            <person name="Song Y."/>
            <person name="Salvetti E."/>
            <person name="Wrobel A."/>
            <person name="Rasinkangas P."/>
            <person name="Parkhill J."/>
            <person name="Rea M.C."/>
            <person name="O'Sullivan O."/>
            <person name="Ritari J."/>
            <person name="Douillard F.P."/>
            <person name="Paul Ross R."/>
            <person name="Yang R."/>
            <person name="Briner A.E."/>
            <person name="Felis G.E."/>
            <person name="de Vos W.M."/>
            <person name="Barrangou R."/>
            <person name="Klaenhammer T.R."/>
            <person name="Caufield P.W."/>
            <person name="Cui Y."/>
            <person name="Zhang H."/>
            <person name="O'Toole P.W."/>
        </authorList>
    </citation>
    <scope>NUCLEOTIDE SEQUENCE [LARGE SCALE GENOMIC DNA]</scope>
    <source>
        <strain evidence="4 5">DSM 20003</strain>
    </source>
</reference>
<feature type="chain" id="PRO_5038682462" evidence="2">
    <location>
        <begin position="31"/>
        <end position="347"/>
    </location>
</feature>
<evidence type="ECO:0000259" key="3">
    <source>
        <dbReference type="PROSITE" id="PS50983"/>
    </source>
</evidence>
<name>A0A0R1H107_9LACO</name>
<dbReference type="InterPro" id="IPR002491">
    <property type="entry name" value="ABC_transptr_periplasmic_BD"/>
</dbReference>
<dbReference type="InterPro" id="IPR050902">
    <property type="entry name" value="ABC_Transporter_SBP"/>
</dbReference>
<dbReference type="PROSITE" id="PS50983">
    <property type="entry name" value="FE_B12_PBP"/>
    <property type="match status" value="1"/>
</dbReference>
<evidence type="ECO:0000313" key="5">
    <source>
        <dbReference type="Proteomes" id="UP000051461"/>
    </source>
</evidence>
<dbReference type="PANTHER" id="PTHR30535">
    <property type="entry name" value="VITAMIN B12-BINDING PROTEIN"/>
    <property type="match status" value="1"/>
</dbReference>
<feature type="domain" description="Fe/B12 periplasmic-binding" evidence="3">
    <location>
        <begin position="52"/>
        <end position="310"/>
    </location>
</feature>
<dbReference type="PATRIC" id="fig|1423726.3.peg.1048"/>
<keyword evidence="5" id="KW-1185">Reference proteome</keyword>
<gene>
    <name evidence="4" type="ORF">FC07_GL001014</name>
</gene>
<sequence>MHFTKSWRRFTKVALVGLLTFGALSTTTAAASKKTVTDMAGTKVTMPSKITRVADMWHANNQVVLLLGGQKKLVATTPVIQKLAWYAQVYPGIKKVTAPFSGQDIQTEELLKAKPQVALTSDATQAKTLRDAGVPTANVMFQNFAGLKKSVKITAKILGGDAPSIAKTYTKELNGNISYVEKKVKNDKNKPAILHIGNVSDLTNVDGRNTIIDEWMKAAGAKNALTAKGNQITVTVEQITKSNPDMIIIGGTTSKKALATLKKDSRFKNLKAVKAGKVYGNPTGTFAWDRYSTEAALQVLWVAKLAHPNQFKSLNMVKKTQTFYNKYYNYDLTKTEAKQILAGENPA</sequence>
<dbReference type="Pfam" id="PF01497">
    <property type="entry name" value="Peripla_BP_2"/>
    <property type="match status" value="1"/>
</dbReference>
<dbReference type="Proteomes" id="UP000051461">
    <property type="component" value="Unassembled WGS sequence"/>
</dbReference>
<dbReference type="AlphaFoldDB" id="A0A0R1H107"/>
<evidence type="ECO:0000313" key="4">
    <source>
        <dbReference type="EMBL" id="KRK40299.1"/>
    </source>
</evidence>
<protein>
    <submittedName>
        <fullName evidence="4">Iron chelating ABC transporter</fullName>
    </submittedName>
</protein>
<organism evidence="4 5">
    <name type="scientific">Loigolactobacillus bifermentans DSM 20003</name>
    <dbReference type="NCBI Taxonomy" id="1423726"/>
    <lineage>
        <taxon>Bacteria</taxon>
        <taxon>Bacillati</taxon>
        <taxon>Bacillota</taxon>
        <taxon>Bacilli</taxon>
        <taxon>Lactobacillales</taxon>
        <taxon>Lactobacillaceae</taxon>
        <taxon>Loigolactobacillus</taxon>
    </lineage>
</organism>
<proteinExistence type="inferred from homology"/>
<keyword evidence="2" id="KW-0732">Signal</keyword>
<feature type="signal peptide" evidence="2">
    <location>
        <begin position="1"/>
        <end position="30"/>
    </location>
</feature>
<dbReference type="Gene3D" id="3.40.50.1980">
    <property type="entry name" value="Nitrogenase molybdenum iron protein domain"/>
    <property type="match status" value="2"/>
</dbReference>
<dbReference type="RefSeq" id="WP_057903681.1">
    <property type="nucleotide sequence ID" value="NZ_AZDA01000017.1"/>
</dbReference>
<dbReference type="STRING" id="1423726.FC07_GL001014"/>
<evidence type="ECO:0000256" key="1">
    <source>
        <dbReference type="ARBA" id="ARBA00008814"/>
    </source>
</evidence>
<dbReference type="PANTHER" id="PTHR30535:SF34">
    <property type="entry name" value="MOLYBDATE-BINDING PROTEIN MOLA"/>
    <property type="match status" value="1"/>
</dbReference>
<accession>A0A0R1H107</accession>
<evidence type="ECO:0000256" key="2">
    <source>
        <dbReference type="SAM" id="SignalP"/>
    </source>
</evidence>